<evidence type="ECO:0000313" key="2">
    <source>
        <dbReference type="EMBL" id="MCC2222632.1"/>
    </source>
</evidence>
<dbReference type="AlphaFoldDB" id="A0AAE3E7C8"/>
<dbReference type="InterPro" id="IPR025582">
    <property type="entry name" value="YARHG_dom"/>
</dbReference>
<organism evidence="2 3">
    <name type="scientific">Anthropogastromicrobium aceti</name>
    <dbReference type="NCBI Taxonomy" id="2981768"/>
    <lineage>
        <taxon>Bacteria</taxon>
        <taxon>Bacillati</taxon>
        <taxon>Bacillota</taxon>
        <taxon>Clostridia</taxon>
        <taxon>Lachnospirales</taxon>
        <taxon>Lachnospiraceae</taxon>
        <taxon>Anthropogastromicrobium</taxon>
    </lineage>
</organism>
<accession>A0AAE3E7C8</accession>
<dbReference type="RefSeq" id="WP_308732276.1">
    <property type="nucleotide sequence ID" value="NZ_JAJEQN010000042.1"/>
</dbReference>
<protein>
    <submittedName>
        <fullName evidence="2">YARHG domain-containing protein</fullName>
    </submittedName>
</protein>
<proteinExistence type="predicted"/>
<dbReference type="Proteomes" id="UP001198200">
    <property type="component" value="Unassembled WGS sequence"/>
</dbReference>
<evidence type="ECO:0000313" key="3">
    <source>
        <dbReference type="Proteomes" id="UP001198200"/>
    </source>
</evidence>
<feature type="domain" description="YARHG" evidence="1">
    <location>
        <begin position="53"/>
        <end position="137"/>
    </location>
</feature>
<sequence>MKRRSKLSIQVYRAITVTAIGLMIGAAPMRVMTVQAQETQKNQEQQSDYQKLDYKVFEDSSERLLEWSDIYMLSNEDIRIAKNEIYARHGRRFASTDLQSYFDQMAWYNGTVQPQNFDSGCLNAVEVANISFLDSEQQAGTGSDNKSVVEKEISLQKQEKEMYTAKINDRIGLSSFADTAVVKYNASDELTSYDAEASAVQMGAFYEKNGEIFGNIGFDKSISYANEGSICAWYQNHEYRLVCENSVASEDYSQYEDTYVMYEDDRRLFEYKKMDEHISGGASPGYWLLTQDAIYVGNYDGLLVLDWNGTVLTQSDQYIYAFDVYENQVYMRTKDDHLACADVQTLANAHEIRYAFDEESERSYEAAGNFIYQSYGALWRYDIGESDASDNMKVLDADCDWGQLCTSDSYAYGISTTPVRDGVAIERISYLTGEKETACVIKNVGFAFLDHAQGSKLYLQLGPDKNDWTGQGRNFNMVTIAIDFWTGTVEVLAAGWYS</sequence>
<dbReference type="InterPro" id="IPR038434">
    <property type="entry name" value="YARHG_sf"/>
</dbReference>
<gene>
    <name evidence="2" type="ORF">LKD48_13510</name>
</gene>
<dbReference type="SMART" id="SM01324">
    <property type="entry name" value="YARHG"/>
    <property type="match status" value="1"/>
</dbReference>
<dbReference type="EMBL" id="JAJEQN010000042">
    <property type="protein sequence ID" value="MCC2222632.1"/>
    <property type="molecule type" value="Genomic_DNA"/>
</dbReference>
<dbReference type="Pfam" id="PF13308">
    <property type="entry name" value="YARHG"/>
    <property type="match status" value="1"/>
</dbReference>
<keyword evidence="3" id="KW-1185">Reference proteome</keyword>
<evidence type="ECO:0000259" key="1">
    <source>
        <dbReference type="SMART" id="SM01324"/>
    </source>
</evidence>
<reference evidence="2 3" key="1">
    <citation type="submission" date="2021-10" db="EMBL/GenBank/DDBJ databases">
        <title>Anaerobic single-cell dispensing facilitates the cultivation of human gut bacteria.</title>
        <authorList>
            <person name="Afrizal A."/>
        </authorList>
    </citation>
    <scope>NUCLEOTIDE SEQUENCE [LARGE SCALE GENOMIC DNA]</scope>
    <source>
        <strain evidence="2 3">CLA-AA-H224</strain>
    </source>
</reference>
<dbReference type="Gene3D" id="1.20.58.1690">
    <property type="match status" value="1"/>
</dbReference>
<comment type="caution">
    <text evidence="2">The sequence shown here is derived from an EMBL/GenBank/DDBJ whole genome shotgun (WGS) entry which is preliminary data.</text>
</comment>
<name>A0AAE3E7C8_9FIRM</name>